<dbReference type="InterPro" id="IPR038019">
    <property type="entry name" value="PRib_AMP_CycHydrolase_sf"/>
</dbReference>
<gene>
    <name evidence="11 13" type="primary">hisI</name>
    <name evidence="13" type="ORF">BV95_00858</name>
</gene>
<comment type="subcellular location">
    <subcellularLocation>
        <location evidence="11">Cytoplasm</location>
    </subcellularLocation>
</comment>
<protein>
    <recommendedName>
        <fullName evidence="11">Phosphoribosyl-AMP cyclohydrolase</fullName>
        <shortName evidence="11">PRA-CH</shortName>
        <ecNumber evidence="11">3.5.4.19</ecNumber>
    </recommendedName>
</protein>
<comment type="similarity">
    <text evidence="5">In the C-terminal section; belongs to the PRA-PH family.</text>
</comment>
<feature type="binding site" evidence="11">
    <location>
        <position position="109"/>
    </location>
    <ligand>
        <name>Zn(2+)</name>
        <dbReference type="ChEBI" id="CHEBI:29105"/>
        <note>ligand shared between dimeric partners</note>
    </ligand>
</feature>
<keyword evidence="11" id="KW-0862">Zinc</keyword>
<dbReference type="EC" id="3.5.4.19" evidence="11"/>
<comment type="cofactor">
    <cofactor evidence="11">
        <name>Zn(2+)</name>
        <dbReference type="ChEBI" id="CHEBI:29105"/>
    </cofactor>
    <text evidence="11">Binds 1 zinc ion per subunit.</text>
</comment>
<evidence type="ECO:0000256" key="9">
    <source>
        <dbReference type="ARBA" id="ARBA00022801"/>
    </source>
</evidence>
<comment type="pathway">
    <text evidence="3 11">Amino-acid biosynthesis; L-histidine biosynthesis; L-histidine from 5-phospho-alpha-D-ribose 1-diphosphate: step 3/9.</text>
</comment>
<dbReference type="GO" id="GO:0004636">
    <property type="term" value="F:phosphoribosyl-ATP diphosphatase activity"/>
    <property type="evidence" value="ECO:0007669"/>
    <property type="project" value="UniProtKB-EC"/>
</dbReference>
<evidence type="ECO:0000256" key="7">
    <source>
        <dbReference type="ARBA" id="ARBA00022490"/>
    </source>
</evidence>
<evidence type="ECO:0000259" key="12">
    <source>
        <dbReference type="Pfam" id="PF01502"/>
    </source>
</evidence>
<feature type="binding site" evidence="11">
    <location>
        <position position="92"/>
    </location>
    <ligand>
        <name>Mg(2+)</name>
        <dbReference type="ChEBI" id="CHEBI:18420"/>
    </ligand>
</feature>
<dbReference type="eggNOG" id="COG0139">
    <property type="taxonomic scope" value="Bacteria"/>
</dbReference>
<comment type="catalytic activity">
    <reaction evidence="1 11">
        <text>1-(5-phospho-beta-D-ribosyl)-5'-AMP + H2O = 1-(5-phospho-beta-D-ribosyl)-5-[(5-phospho-beta-D-ribosylamino)methylideneamino]imidazole-4-carboxamide</text>
        <dbReference type="Rhea" id="RHEA:20049"/>
        <dbReference type="ChEBI" id="CHEBI:15377"/>
        <dbReference type="ChEBI" id="CHEBI:58435"/>
        <dbReference type="ChEBI" id="CHEBI:59457"/>
        <dbReference type="EC" id="3.5.4.19"/>
    </reaction>
</comment>
<dbReference type="Pfam" id="PF01502">
    <property type="entry name" value="PRA-CH"/>
    <property type="match status" value="1"/>
</dbReference>
<evidence type="ECO:0000256" key="11">
    <source>
        <dbReference type="HAMAP-Rule" id="MF_01021"/>
    </source>
</evidence>
<dbReference type="HAMAP" id="MF_01021">
    <property type="entry name" value="HisI"/>
    <property type="match status" value="1"/>
</dbReference>
<keyword evidence="11" id="KW-0479">Metal-binding</keyword>
<comment type="subunit">
    <text evidence="11">Homodimer.</text>
</comment>
<evidence type="ECO:0000313" key="13">
    <source>
        <dbReference type="EMBL" id="KEQ54942.1"/>
    </source>
</evidence>
<sequence>MKPCGLYSPLMDEARDKGLTLNPKYDRDGLITAAVTDVDSGELLMVAHMNAEALKLTVDTGLAHFWSRSRQSLWKKGETSGHMLEVRDIRIDCDQDAVWVKAVPAGPTCHTGARSCFFRRIGPEGLTPVDAAD</sequence>
<evidence type="ECO:0000256" key="4">
    <source>
        <dbReference type="ARBA" id="ARBA00005204"/>
    </source>
</evidence>
<evidence type="ECO:0000256" key="8">
    <source>
        <dbReference type="ARBA" id="ARBA00022605"/>
    </source>
</evidence>
<dbReference type="GO" id="GO:0000287">
    <property type="term" value="F:magnesium ion binding"/>
    <property type="evidence" value="ECO:0007669"/>
    <property type="project" value="UniProtKB-UniRule"/>
</dbReference>
<evidence type="ECO:0000256" key="10">
    <source>
        <dbReference type="ARBA" id="ARBA00023102"/>
    </source>
</evidence>
<feature type="binding site" evidence="11">
    <location>
        <position position="116"/>
    </location>
    <ligand>
        <name>Zn(2+)</name>
        <dbReference type="ChEBI" id="CHEBI:29105"/>
        <note>ligand shared between dimeric partners</note>
    </ligand>
</feature>
<comment type="similarity">
    <text evidence="11">Belongs to the PRA-CH family.</text>
</comment>
<keyword evidence="9 11" id="KW-0378">Hydrolase</keyword>
<feature type="binding site" evidence="11">
    <location>
        <position position="94"/>
    </location>
    <ligand>
        <name>Mg(2+)</name>
        <dbReference type="ChEBI" id="CHEBI:18420"/>
    </ligand>
</feature>
<feature type="domain" description="Phosphoribosyl-AMP cyclohydrolase" evidence="12">
    <location>
        <begin position="45"/>
        <end position="118"/>
    </location>
</feature>
<evidence type="ECO:0000256" key="3">
    <source>
        <dbReference type="ARBA" id="ARBA00005169"/>
    </source>
</evidence>
<keyword evidence="11" id="KW-0460">Magnesium</keyword>
<keyword evidence="10 11" id="KW-0368">Histidine biosynthesis</keyword>
<proteinExistence type="inferred from homology"/>
<evidence type="ECO:0000256" key="1">
    <source>
        <dbReference type="ARBA" id="ARBA00000024"/>
    </source>
</evidence>
<accession>A0A081RIB9</accession>
<dbReference type="AlphaFoldDB" id="A0A081RIB9"/>
<dbReference type="PANTHER" id="PTHR42945:SF1">
    <property type="entry name" value="HISTIDINE BIOSYNTHESIS BIFUNCTIONAL PROTEIN HIS7"/>
    <property type="match status" value="1"/>
</dbReference>
<comment type="caution">
    <text evidence="13">The sequence shown here is derived from an EMBL/GenBank/DDBJ whole genome shotgun (WGS) entry which is preliminary data.</text>
</comment>
<feature type="binding site" evidence="11">
    <location>
        <position position="93"/>
    </location>
    <ligand>
        <name>Zn(2+)</name>
        <dbReference type="ChEBI" id="CHEBI:29105"/>
        <note>ligand shared between dimeric partners</note>
    </ligand>
</feature>
<dbReference type="Gene3D" id="3.10.20.810">
    <property type="entry name" value="Phosphoribosyl-AMP cyclohydrolase"/>
    <property type="match status" value="1"/>
</dbReference>
<dbReference type="EMBL" id="JFHR01000006">
    <property type="protein sequence ID" value="KEQ54942.1"/>
    <property type="molecule type" value="Genomic_DNA"/>
</dbReference>
<comment type="cofactor">
    <cofactor evidence="11">
        <name>Mg(2+)</name>
        <dbReference type="ChEBI" id="CHEBI:18420"/>
    </cofactor>
    <text evidence="11">Binds 1 Mg(2+) ion per subunit.</text>
</comment>
<keyword evidence="7 11" id="KW-0963">Cytoplasm</keyword>
<evidence type="ECO:0000313" key="14">
    <source>
        <dbReference type="Proteomes" id="UP000028411"/>
    </source>
</evidence>
<comment type="pathway">
    <text evidence="4">Amino-acid biosynthesis; L-histidine biosynthesis; L-histidine from 5-phospho-alpha-D-ribose 1-diphosphate: step 2/9.</text>
</comment>
<dbReference type="GO" id="GO:0000105">
    <property type="term" value="P:L-histidine biosynthetic process"/>
    <property type="evidence" value="ECO:0007669"/>
    <property type="project" value="UniProtKB-UniRule"/>
</dbReference>
<evidence type="ECO:0000256" key="5">
    <source>
        <dbReference type="ARBA" id="ARBA00007731"/>
    </source>
</evidence>
<dbReference type="GO" id="GO:0005737">
    <property type="term" value="C:cytoplasm"/>
    <property type="evidence" value="ECO:0007669"/>
    <property type="project" value="UniProtKB-SubCell"/>
</dbReference>
<feature type="binding site" evidence="11">
    <location>
        <position position="96"/>
    </location>
    <ligand>
        <name>Mg(2+)</name>
        <dbReference type="ChEBI" id="CHEBI:18420"/>
    </ligand>
</feature>
<dbReference type="SUPFAM" id="SSF141734">
    <property type="entry name" value="HisI-like"/>
    <property type="match status" value="1"/>
</dbReference>
<evidence type="ECO:0000256" key="6">
    <source>
        <dbReference type="ARBA" id="ARBA00008299"/>
    </source>
</evidence>
<dbReference type="GO" id="GO:0004635">
    <property type="term" value="F:phosphoribosyl-AMP cyclohydrolase activity"/>
    <property type="evidence" value="ECO:0007669"/>
    <property type="project" value="UniProtKB-UniRule"/>
</dbReference>
<dbReference type="PANTHER" id="PTHR42945">
    <property type="entry name" value="HISTIDINE BIOSYNTHESIS BIFUNCTIONAL PROTEIN"/>
    <property type="match status" value="1"/>
</dbReference>
<evidence type="ECO:0000256" key="2">
    <source>
        <dbReference type="ARBA" id="ARBA00001460"/>
    </source>
</evidence>
<keyword evidence="8 11" id="KW-0028">Amino-acid biosynthesis</keyword>
<dbReference type="Proteomes" id="UP000028411">
    <property type="component" value="Unassembled WGS sequence"/>
</dbReference>
<comment type="similarity">
    <text evidence="6">In the N-terminal section; belongs to the PRA-CH family.</text>
</comment>
<dbReference type="FunFam" id="3.10.20.810:FF:000001">
    <property type="entry name" value="Histidine biosynthesis bifunctional protein HisIE"/>
    <property type="match status" value="1"/>
</dbReference>
<dbReference type="NCBIfam" id="NF000768">
    <property type="entry name" value="PRK00051.1"/>
    <property type="match status" value="1"/>
</dbReference>
<reference evidence="13 14" key="1">
    <citation type="submission" date="2014-02" db="EMBL/GenBank/DDBJ databases">
        <title>Whole genome sequence of Sphingobium chlorophenolicum NBRC 16172.</title>
        <authorList>
            <person name="Gan H.M."/>
            <person name="Gan H.Y."/>
            <person name="Chew T.H."/>
            <person name="Savka M.A."/>
        </authorList>
    </citation>
    <scope>NUCLEOTIDE SEQUENCE [LARGE SCALE GENOMIC DNA]</scope>
    <source>
        <strain evidence="13 14">NBRC 16172</strain>
    </source>
</reference>
<dbReference type="InterPro" id="IPR002496">
    <property type="entry name" value="PRib_AMP_CycHydrolase_dom"/>
</dbReference>
<dbReference type="UniPathway" id="UPA00031">
    <property type="reaction ID" value="UER00008"/>
</dbReference>
<comment type="function">
    <text evidence="11">Catalyzes the hydrolysis of the adenine ring of phosphoribosyl-AMP.</text>
</comment>
<organism evidence="13 14">
    <name type="scientific">Sphingobium chlorophenolicum</name>
    <dbReference type="NCBI Taxonomy" id="46429"/>
    <lineage>
        <taxon>Bacteria</taxon>
        <taxon>Pseudomonadati</taxon>
        <taxon>Pseudomonadota</taxon>
        <taxon>Alphaproteobacteria</taxon>
        <taxon>Sphingomonadales</taxon>
        <taxon>Sphingomonadaceae</taxon>
        <taxon>Sphingobium</taxon>
    </lineage>
</organism>
<comment type="catalytic activity">
    <reaction evidence="2">
        <text>1-(5-phospho-beta-D-ribosyl)-ATP + H2O = 1-(5-phospho-beta-D-ribosyl)-5'-AMP + diphosphate + H(+)</text>
        <dbReference type="Rhea" id="RHEA:22828"/>
        <dbReference type="ChEBI" id="CHEBI:15377"/>
        <dbReference type="ChEBI" id="CHEBI:15378"/>
        <dbReference type="ChEBI" id="CHEBI:33019"/>
        <dbReference type="ChEBI" id="CHEBI:59457"/>
        <dbReference type="ChEBI" id="CHEBI:73183"/>
        <dbReference type="EC" id="3.6.1.31"/>
    </reaction>
</comment>
<dbReference type="GO" id="GO:0008270">
    <property type="term" value="F:zinc ion binding"/>
    <property type="evidence" value="ECO:0007669"/>
    <property type="project" value="UniProtKB-UniRule"/>
</dbReference>
<dbReference type="PATRIC" id="fig|46429.4.peg.826"/>
<name>A0A081RIB9_SPHCR</name>
<dbReference type="InterPro" id="IPR026660">
    <property type="entry name" value="PRA-CH"/>
</dbReference>